<evidence type="ECO:0000256" key="1">
    <source>
        <dbReference type="ARBA" id="ARBA00010203"/>
    </source>
</evidence>
<gene>
    <name evidence="8" type="ORF">BECKDK2373C_GA0170839_11694</name>
</gene>
<evidence type="ECO:0000256" key="6">
    <source>
        <dbReference type="ARBA" id="ARBA00022747"/>
    </source>
</evidence>
<evidence type="ECO:0000256" key="2">
    <source>
        <dbReference type="ARBA" id="ARBA00012185"/>
    </source>
</evidence>
<name>A0A450TJU2_9GAMM</name>
<evidence type="ECO:0000256" key="7">
    <source>
        <dbReference type="ARBA" id="ARBA00049120"/>
    </source>
</evidence>
<dbReference type="InterPro" id="IPR017985">
    <property type="entry name" value="MeTrfase_CN4_CS"/>
</dbReference>
<dbReference type="EC" id="2.1.1.113" evidence="2"/>
<dbReference type="AlphaFoldDB" id="A0A450TJU2"/>
<dbReference type="SUPFAM" id="SSF53335">
    <property type="entry name" value="S-adenosyl-L-methionine-dependent methyltransferases"/>
    <property type="match status" value="2"/>
</dbReference>
<keyword evidence="3" id="KW-0489">Methyltransferase</keyword>
<keyword evidence="5" id="KW-0949">S-adenosyl-L-methionine</keyword>
<dbReference type="GO" id="GO:0015667">
    <property type="term" value="F:site-specific DNA-methyltransferase (cytosine-N4-specific) activity"/>
    <property type="evidence" value="ECO:0007669"/>
    <property type="project" value="UniProtKB-EC"/>
</dbReference>
<organism evidence="8">
    <name type="scientific">Candidatus Kentrum sp. DK</name>
    <dbReference type="NCBI Taxonomy" id="2126562"/>
    <lineage>
        <taxon>Bacteria</taxon>
        <taxon>Pseudomonadati</taxon>
        <taxon>Pseudomonadota</taxon>
        <taxon>Gammaproteobacteria</taxon>
        <taxon>Candidatus Kentrum</taxon>
    </lineage>
</organism>
<comment type="catalytic activity">
    <reaction evidence="7">
        <text>a 2'-deoxycytidine in DNA + S-adenosyl-L-methionine = an N(4)-methyl-2'-deoxycytidine in DNA + S-adenosyl-L-homocysteine + H(+)</text>
        <dbReference type="Rhea" id="RHEA:16857"/>
        <dbReference type="Rhea" id="RHEA-COMP:11369"/>
        <dbReference type="Rhea" id="RHEA-COMP:13674"/>
        <dbReference type="ChEBI" id="CHEBI:15378"/>
        <dbReference type="ChEBI" id="CHEBI:57856"/>
        <dbReference type="ChEBI" id="CHEBI:59789"/>
        <dbReference type="ChEBI" id="CHEBI:85452"/>
        <dbReference type="ChEBI" id="CHEBI:137933"/>
        <dbReference type="EC" id="2.1.1.113"/>
    </reaction>
</comment>
<keyword evidence="6" id="KW-0680">Restriction system</keyword>
<protein>
    <recommendedName>
        <fullName evidence="2">site-specific DNA-methyltransferase (cytosine-N(4)-specific)</fullName>
        <ecNumber evidence="2">2.1.1.113</ecNumber>
    </recommendedName>
</protein>
<dbReference type="GO" id="GO:0009307">
    <property type="term" value="P:DNA restriction-modification system"/>
    <property type="evidence" value="ECO:0007669"/>
    <property type="project" value="UniProtKB-KW"/>
</dbReference>
<evidence type="ECO:0000256" key="5">
    <source>
        <dbReference type="ARBA" id="ARBA00022691"/>
    </source>
</evidence>
<keyword evidence="4" id="KW-0808">Transferase</keyword>
<evidence type="ECO:0000256" key="4">
    <source>
        <dbReference type="ARBA" id="ARBA00022679"/>
    </source>
</evidence>
<dbReference type="GO" id="GO:0032259">
    <property type="term" value="P:methylation"/>
    <property type="evidence" value="ECO:0007669"/>
    <property type="project" value="UniProtKB-KW"/>
</dbReference>
<proteinExistence type="inferred from homology"/>
<comment type="similarity">
    <text evidence="1">Belongs to the N(4)/N(6)-methyltransferase family. N(4) subfamily.</text>
</comment>
<dbReference type="EMBL" id="CAADEY010000169">
    <property type="protein sequence ID" value="VFJ67744.1"/>
    <property type="molecule type" value="Genomic_DNA"/>
</dbReference>
<sequence>MIHIHPFPARMSPDVALEGLESLPSDSVVLDPMSGSGMVLGTAAKLGLTSIGYDLDPLAHMISRTNGTYVNDRKVQDACDDLLSRCHSFCSSSVFLPWIDDNNETQRYIDFWFAPKQQAQLRVLSHFLVADPFISDRKVVDILKVAVSRLIVTKEPKASLARDTAHSRPHRTITENNFDIYKALPGSLKHVLSALQADRIKTDVKIHRGDARKMEHIHDCSVDCIVTSPPYLNAIDYMRGHRLSLVWFGFSVPVLREIRARSVGAEIAENCQIDKEFGDFLSALHPCVDDTKRRVLRRYCHDLCKLTDEAFRVLRPGRKATYVIGNSTIKGQKIRNSDFLISAAKRSGFGVCEQTVRDIPENRRYMPLLNSGKSDLAKRMRTEHVLVFKKIAPQIREKPLRRPWKSPAM</sequence>
<evidence type="ECO:0000313" key="8">
    <source>
        <dbReference type="EMBL" id="VFJ67744.1"/>
    </source>
</evidence>
<evidence type="ECO:0000256" key="3">
    <source>
        <dbReference type="ARBA" id="ARBA00022603"/>
    </source>
</evidence>
<dbReference type="InterPro" id="IPR029063">
    <property type="entry name" value="SAM-dependent_MTases_sf"/>
</dbReference>
<reference evidence="8" key="1">
    <citation type="submission" date="2019-02" db="EMBL/GenBank/DDBJ databases">
        <authorList>
            <person name="Gruber-Vodicka R. H."/>
            <person name="Seah K. B. B."/>
        </authorList>
    </citation>
    <scope>NUCLEOTIDE SEQUENCE</scope>
    <source>
        <strain evidence="8">BECK_DK161</strain>
    </source>
</reference>
<dbReference type="PROSITE" id="PS00093">
    <property type="entry name" value="N4_MTASE"/>
    <property type="match status" value="1"/>
</dbReference>
<accession>A0A450TJU2</accession>
<dbReference type="Gene3D" id="3.40.50.150">
    <property type="entry name" value="Vaccinia Virus protein VP39"/>
    <property type="match status" value="2"/>
</dbReference>
<dbReference type="GO" id="GO:0003677">
    <property type="term" value="F:DNA binding"/>
    <property type="evidence" value="ECO:0007669"/>
    <property type="project" value="InterPro"/>
</dbReference>